<comment type="caution">
    <text evidence="1">The sequence shown here is derived from an EMBL/GenBank/DDBJ whole genome shotgun (WGS) entry which is preliminary data.</text>
</comment>
<accession>A0ABU4N6S0</accession>
<dbReference type="InterPro" id="IPR038666">
    <property type="entry name" value="SSP1_head-tail_sf"/>
</dbReference>
<protein>
    <submittedName>
        <fullName evidence="1">Head-tail adaptor protein</fullName>
    </submittedName>
</protein>
<dbReference type="EMBL" id="JARAYU010000001">
    <property type="protein sequence ID" value="MDX3698460.1"/>
    <property type="molecule type" value="Genomic_DNA"/>
</dbReference>
<dbReference type="Pfam" id="PF05521">
    <property type="entry name" value="Phage_HCP"/>
    <property type="match status" value="1"/>
</dbReference>
<evidence type="ECO:0000313" key="2">
    <source>
        <dbReference type="Proteomes" id="UP001271274"/>
    </source>
</evidence>
<proteinExistence type="predicted"/>
<organism evidence="1 2">
    <name type="scientific">Streptomyces europaeiscabiei</name>
    <dbReference type="NCBI Taxonomy" id="146819"/>
    <lineage>
        <taxon>Bacteria</taxon>
        <taxon>Bacillati</taxon>
        <taxon>Actinomycetota</taxon>
        <taxon>Actinomycetes</taxon>
        <taxon>Kitasatosporales</taxon>
        <taxon>Streptomycetaceae</taxon>
        <taxon>Streptomyces</taxon>
    </lineage>
</organism>
<gene>
    <name evidence="1" type="ORF">PV662_01550</name>
</gene>
<name>A0ABU4N6S0_9ACTN</name>
<dbReference type="Proteomes" id="UP001271274">
    <property type="component" value="Unassembled WGS sequence"/>
</dbReference>
<reference evidence="1 2" key="1">
    <citation type="journal article" date="2023" name="Microb. Genom.">
        <title>Mesoterricola silvestris gen. nov., sp. nov., Mesoterricola sediminis sp. nov., Geothrix oryzae sp. nov., Geothrix edaphica sp. nov., Geothrix rubra sp. nov., and Geothrix limicola sp. nov., six novel members of Acidobacteriota isolated from soils.</title>
        <authorList>
            <person name="Weisberg A.J."/>
            <person name="Pearce E."/>
            <person name="Kramer C.G."/>
            <person name="Chang J.H."/>
            <person name="Clarke C.R."/>
        </authorList>
    </citation>
    <scope>NUCLEOTIDE SEQUENCE [LARGE SCALE GENOMIC DNA]</scope>
    <source>
        <strain evidence="1 2">ID09-01A</strain>
    </source>
</reference>
<evidence type="ECO:0000313" key="1">
    <source>
        <dbReference type="EMBL" id="MDX3698460.1"/>
    </source>
</evidence>
<dbReference type="RefSeq" id="WP_319061425.1">
    <property type="nucleotide sequence ID" value="NZ_JARAYT010000001.1"/>
</dbReference>
<dbReference type="InterPro" id="IPR008767">
    <property type="entry name" value="Phage_SPP1_head-tail_adaptor"/>
</dbReference>
<sequence>MRAARLLNSSAEVWRETRIPDGMGGGEATWTQVGTARARFSQPSATERVVAAANGADLFTPVYLRSDADVLRGDQLRRGPDVFEVRAVFQPSEPNTYLRADCRQRQAQP</sequence>
<keyword evidence="2" id="KW-1185">Reference proteome</keyword>
<dbReference type="Gene3D" id="2.40.10.270">
    <property type="entry name" value="Bacteriophage SPP1 head-tail adaptor protein"/>
    <property type="match status" value="1"/>
</dbReference>